<dbReference type="OrthoDB" id="9793283at2"/>
<evidence type="ECO:0000256" key="6">
    <source>
        <dbReference type="SAM" id="Phobius"/>
    </source>
</evidence>
<dbReference type="SUPFAM" id="SSF103473">
    <property type="entry name" value="MFS general substrate transporter"/>
    <property type="match status" value="1"/>
</dbReference>
<dbReference type="Pfam" id="PF07690">
    <property type="entry name" value="MFS_1"/>
    <property type="match status" value="1"/>
</dbReference>
<evidence type="ECO:0000256" key="4">
    <source>
        <dbReference type="ARBA" id="ARBA00022989"/>
    </source>
</evidence>
<feature type="transmembrane region" description="Helical" evidence="6">
    <location>
        <begin position="304"/>
        <end position="323"/>
    </location>
</feature>
<dbReference type="AlphaFoldDB" id="A0A286RKF6"/>
<name>A0A286RKF6_9BACT</name>
<keyword evidence="3 6" id="KW-0812">Transmembrane</keyword>
<reference evidence="8 9" key="1">
    <citation type="journal article" name="Front. Microbiol.">
        <title>Sugar Metabolism of the First Thermophilic Planctomycete Thermogutta terrifontis: Comparative Genomic and Transcriptomic Approaches.</title>
        <authorList>
            <person name="Elcheninov A.G."/>
            <person name="Menzel P."/>
            <person name="Gudbergsdottir S.R."/>
            <person name="Slesarev A.I."/>
            <person name="Kadnikov V.V."/>
            <person name="Krogh A."/>
            <person name="Bonch-Osmolovskaya E.A."/>
            <person name="Peng X."/>
            <person name="Kublanov I.V."/>
        </authorList>
    </citation>
    <scope>NUCLEOTIDE SEQUENCE [LARGE SCALE GENOMIC DNA]</scope>
    <source>
        <strain evidence="8 9">R1</strain>
    </source>
</reference>
<evidence type="ECO:0000256" key="1">
    <source>
        <dbReference type="ARBA" id="ARBA00004141"/>
    </source>
</evidence>
<dbReference type="InterPro" id="IPR020846">
    <property type="entry name" value="MFS_dom"/>
</dbReference>
<feature type="transmembrane region" description="Helical" evidence="6">
    <location>
        <begin position="27"/>
        <end position="53"/>
    </location>
</feature>
<evidence type="ECO:0000256" key="5">
    <source>
        <dbReference type="ARBA" id="ARBA00023136"/>
    </source>
</evidence>
<dbReference type="EMBL" id="CP018477">
    <property type="protein sequence ID" value="ASV76412.1"/>
    <property type="molecule type" value="Genomic_DNA"/>
</dbReference>
<feature type="transmembrane region" description="Helical" evidence="6">
    <location>
        <begin position="437"/>
        <end position="456"/>
    </location>
</feature>
<keyword evidence="2" id="KW-0813">Transport</keyword>
<dbReference type="InterPro" id="IPR011701">
    <property type="entry name" value="MFS"/>
</dbReference>
<feature type="transmembrane region" description="Helical" evidence="6">
    <location>
        <begin position="262"/>
        <end position="284"/>
    </location>
</feature>
<dbReference type="InterPro" id="IPR001958">
    <property type="entry name" value="Tet-R_TetA/multi-R_MdtG-like"/>
</dbReference>
<dbReference type="PANTHER" id="PTHR23504:SF15">
    <property type="entry name" value="MAJOR FACILITATOR SUPERFAMILY (MFS) PROFILE DOMAIN-CONTAINING PROTEIN"/>
    <property type="match status" value="1"/>
</dbReference>
<feature type="transmembrane region" description="Helical" evidence="6">
    <location>
        <begin position="198"/>
        <end position="216"/>
    </location>
</feature>
<evidence type="ECO:0000256" key="2">
    <source>
        <dbReference type="ARBA" id="ARBA00022448"/>
    </source>
</evidence>
<feature type="transmembrane region" description="Helical" evidence="6">
    <location>
        <begin position="374"/>
        <end position="399"/>
    </location>
</feature>
<feature type="domain" description="Major facilitator superfamily (MFS) profile" evidence="7">
    <location>
        <begin position="32"/>
        <end position="458"/>
    </location>
</feature>
<feature type="transmembrane region" description="Helical" evidence="6">
    <location>
        <begin position="124"/>
        <end position="149"/>
    </location>
</feature>
<dbReference type="RefSeq" id="WP_157732141.1">
    <property type="nucleotide sequence ID" value="NZ_CP018477.1"/>
</dbReference>
<protein>
    <submittedName>
        <fullName evidence="8">Tetracycline resistance protein</fullName>
    </submittedName>
</protein>
<feature type="transmembrane region" description="Helical" evidence="6">
    <location>
        <begin position="100"/>
        <end position="118"/>
    </location>
</feature>
<dbReference type="PANTHER" id="PTHR23504">
    <property type="entry name" value="MAJOR FACILITATOR SUPERFAMILY DOMAIN-CONTAINING PROTEIN 10"/>
    <property type="match status" value="1"/>
</dbReference>
<evidence type="ECO:0000259" key="7">
    <source>
        <dbReference type="PROSITE" id="PS50850"/>
    </source>
</evidence>
<dbReference type="KEGG" id="ttf:THTE_3811"/>
<organism evidence="8 9">
    <name type="scientific">Thermogutta terrifontis</name>
    <dbReference type="NCBI Taxonomy" id="1331910"/>
    <lineage>
        <taxon>Bacteria</taxon>
        <taxon>Pseudomonadati</taxon>
        <taxon>Planctomycetota</taxon>
        <taxon>Planctomycetia</taxon>
        <taxon>Pirellulales</taxon>
        <taxon>Thermoguttaceae</taxon>
        <taxon>Thermogutta</taxon>
    </lineage>
</organism>
<feature type="transmembrane region" description="Helical" evidence="6">
    <location>
        <begin position="335"/>
        <end position="354"/>
    </location>
</feature>
<evidence type="ECO:0000313" key="9">
    <source>
        <dbReference type="Proteomes" id="UP000215086"/>
    </source>
</evidence>
<feature type="transmembrane region" description="Helical" evidence="6">
    <location>
        <begin position="65"/>
        <end position="88"/>
    </location>
</feature>
<evidence type="ECO:0000256" key="3">
    <source>
        <dbReference type="ARBA" id="ARBA00022692"/>
    </source>
</evidence>
<dbReference type="PRINTS" id="PR01035">
    <property type="entry name" value="TCRTETA"/>
</dbReference>
<gene>
    <name evidence="8" type="ORF">THTE_3811</name>
</gene>
<keyword evidence="5 6" id="KW-0472">Membrane</keyword>
<proteinExistence type="predicted"/>
<dbReference type="Proteomes" id="UP000215086">
    <property type="component" value="Chromosome"/>
</dbReference>
<dbReference type="PROSITE" id="PS50850">
    <property type="entry name" value="MFS"/>
    <property type="match status" value="1"/>
</dbReference>
<keyword evidence="9" id="KW-1185">Reference proteome</keyword>
<dbReference type="GO" id="GO:0016020">
    <property type="term" value="C:membrane"/>
    <property type="evidence" value="ECO:0007669"/>
    <property type="project" value="UniProtKB-SubCell"/>
</dbReference>
<accession>A0A286RKF6</accession>
<keyword evidence="4 6" id="KW-1133">Transmembrane helix</keyword>
<feature type="transmembrane region" description="Helical" evidence="6">
    <location>
        <begin position="161"/>
        <end position="186"/>
    </location>
</feature>
<evidence type="ECO:0000313" key="8">
    <source>
        <dbReference type="EMBL" id="ASV76412.1"/>
    </source>
</evidence>
<feature type="transmembrane region" description="Helical" evidence="6">
    <location>
        <begin position="411"/>
        <end position="431"/>
    </location>
</feature>
<comment type="subcellular location">
    <subcellularLocation>
        <location evidence="1">Membrane</location>
        <topology evidence="1">Multi-pass membrane protein</topology>
    </subcellularLocation>
</comment>
<dbReference type="Gene3D" id="1.20.1250.20">
    <property type="entry name" value="MFS general substrate transporter like domains"/>
    <property type="match status" value="1"/>
</dbReference>
<dbReference type="InterPro" id="IPR036259">
    <property type="entry name" value="MFS_trans_sf"/>
</dbReference>
<sequence>MKLTATVQKKDFALNGLSPRLQPPRRVGVGIVFLVVSVDLLGFGLVLPLLPVYAEHLMAGYSPTIQGMLLGFLMTSFSFMQFLFSPLWGSLSDRVGRRPILLVGLAGSTFCYTLFALACAWSSLWLMFLARIGGGIMGATISTAQAFVADVTKAEHRASGMAVIGTAFGVGLTFGPLLGALAMSVAPGKQAALSTLPGFMGAGFSAMALLTALLFLPESLPQLRRRTAEGAHRHVPRSHANWHLLFNPKVWKEVLADPGLAALLWTGFLIVFALSGFEATLSVTLADLRQLKGDLHMLHLSRDILWVFVLIGLTQALTQGFLVRRLSLRLSEKTLSNIGLTAAVAGFLGISLAVQHPQIARFLPPIRLSAELAATIVIIGSGIVAAGMAFVMPAVQSLISRRVDADHQGRIFGIANSLSAVARIVGVLLAFQVRAFLSAGPFILAVLLLILSMELIRRSATQSLAKPSPSVCVP</sequence>
<dbReference type="GO" id="GO:0022857">
    <property type="term" value="F:transmembrane transporter activity"/>
    <property type="evidence" value="ECO:0007669"/>
    <property type="project" value="InterPro"/>
</dbReference>